<dbReference type="PIRSF" id="PIRSF028069">
    <property type="entry name" value="UCP028069"/>
    <property type="match status" value="1"/>
</dbReference>
<dbReference type="Pfam" id="PF11932">
    <property type="entry name" value="DUF3450"/>
    <property type="match status" value="1"/>
</dbReference>
<evidence type="ECO:0000256" key="1">
    <source>
        <dbReference type="SAM" id="Coils"/>
    </source>
</evidence>
<dbReference type="AlphaFoldDB" id="A0AA42B7K5"/>
<keyword evidence="1" id="KW-0175">Coiled coil</keyword>
<evidence type="ECO:0000313" key="4">
    <source>
        <dbReference type="Proteomes" id="UP001165393"/>
    </source>
</evidence>
<dbReference type="Proteomes" id="UP001165393">
    <property type="component" value="Unassembled WGS sequence"/>
</dbReference>
<comment type="caution">
    <text evidence="3">The sequence shown here is derived from an EMBL/GenBank/DDBJ whole genome shotgun (WGS) entry which is preliminary data.</text>
</comment>
<accession>A0AA42B7K5</accession>
<proteinExistence type="predicted"/>
<protein>
    <submittedName>
        <fullName evidence="3">DUF3450 domain-containing protein</fullName>
    </submittedName>
</protein>
<dbReference type="RefSeq" id="WP_251261237.1">
    <property type="nucleotide sequence ID" value="NZ_JAMQGP010000003.1"/>
</dbReference>
<keyword evidence="4" id="KW-1185">Reference proteome</keyword>
<organism evidence="3 4">
    <name type="scientific">Echinimonas agarilytica</name>
    <dbReference type="NCBI Taxonomy" id="1215918"/>
    <lineage>
        <taxon>Bacteria</taxon>
        <taxon>Pseudomonadati</taxon>
        <taxon>Pseudomonadota</taxon>
        <taxon>Gammaproteobacteria</taxon>
        <taxon>Alteromonadales</taxon>
        <taxon>Echinimonadaceae</taxon>
        <taxon>Echinimonas</taxon>
    </lineage>
</organism>
<keyword evidence="2" id="KW-0732">Signal</keyword>
<dbReference type="InterPro" id="IPR016866">
    <property type="entry name" value="UCP028069"/>
</dbReference>
<feature type="signal peptide" evidence="2">
    <location>
        <begin position="1"/>
        <end position="26"/>
    </location>
</feature>
<sequence>MSKLIKRSLVATALAGAMAMSGTVMSDPLTDVQKASASINTDAAKSQAKIDNVVDQTQVLLDEYRTTLDEIENQEIYNDHVSRLVADQEDSISSLQTQIDGIENTKRGVVPLMYQMIDVLEQFVALDIPINMDERLKRIAKLREVMSQSNVTTSEQYRLVLEAYMVENEYGTKIRAYTGELEYEGTNITVDFFHLGRIAFVAQSLDLKNVWAWDNKDRKWVKLDDEFIRPITTAIRMARKQAPFDLVKLPIQAAENVQ</sequence>
<evidence type="ECO:0000313" key="3">
    <source>
        <dbReference type="EMBL" id="MCM2679822.1"/>
    </source>
</evidence>
<feature type="coiled-coil region" evidence="1">
    <location>
        <begin position="54"/>
        <end position="105"/>
    </location>
</feature>
<dbReference type="EMBL" id="JAMQGP010000003">
    <property type="protein sequence ID" value="MCM2679822.1"/>
    <property type="molecule type" value="Genomic_DNA"/>
</dbReference>
<evidence type="ECO:0000256" key="2">
    <source>
        <dbReference type="SAM" id="SignalP"/>
    </source>
</evidence>
<gene>
    <name evidence="3" type="ORF">NAF29_09110</name>
</gene>
<reference evidence="3 4" key="1">
    <citation type="journal article" date="2013" name="Antonie Van Leeuwenhoek">
        <title>Echinimonas agarilytica gen. nov., sp. nov., a new gammaproteobacterium isolated from the sea urchin Strongylocentrotus intermedius.</title>
        <authorList>
            <person name="Nedashkovskaya O.I."/>
            <person name="Stenkova A.M."/>
            <person name="Zhukova N.V."/>
            <person name="Van Trappen S."/>
            <person name="Lee J.S."/>
            <person name="Kim S.B."/>
        </authorList>
    </citation>
    <scope>NUCLEOTIDE SEQUENCE [LARGE SCALE GENOMIC DNA]</scope>
    <source>
        <strain evidence="3 4">KMM 6351</strain>
    </source>
</reference>
<feature type="chain" id="PRO_5041387988" evidence="2">
    <location>
        <begin position="27"/>
        <end position="258"/>
    </location>
</feature>
<name>A0AA42B7K5_9GAMM</name>